<keyword evidence="1 4" id="KW-0689">Ribosomal protein</keyword>
<comment type="function">
    <text evidence="4 6">One of the primary rRNA binding proteins, it binds directly to 16S rRNA where it helps nucleate assembly of the platform of the 30S subunit by binding and bridging several RNA helices of the 16S rRNA.</text>
</comment>
<comment type="function">
    <text evidence="4">Forms an intersubunit bridge (bridge B4) with the 23S rRNA of the 50S subunit in the ribosome.</text>
</comment>
<dbReference type="PANTHER" id="PTHR23321:SF26">
    <property type="entry name" value="SMALL RIBOSOMAL SUBUNIT PROTEIN US15M"/>
    <property type="match status" value="1"/>
</dbReference>
<dbReference type="Proteomes" id="UP000295131">
    <property type="component" value="Unassembled WGS sequence"/>
</dbReference>
<dbReference type="InterPro" id="IPR009068">
    <property type="entry name" value="uS15_NS1_RNA-bd_sf"/>
</dbReference>
<keyword evidence="4 6" id="KW-0694">RNA-binding</keyword>
<dbReference type="OrthoDB" id="9799262at2"/>
<proteinExistence type="inferred from homology"/>
<dbReference type="CDD" id="cd00353">
    <property type="entry name" value="Ribosomal_S15p_S13e"/>
    <property type="match status" value="1"/>
</dbReference>
<evidence type="ECO:0000256" key="6">
    <source>
        <dbReference type="RuleBase" id="RU004524"/>
    </source>
</evidence>
<dbReference type="SMART" id="SM01387">
    <property type="entry name" value="Ribosomal_S15"/>
    <property type="match status" value="1"/>
</dbReference>
<keyword evidence="8" id="KW-1185">Reference proteome</keyword>
<dbReference type="AlphaFoldDB" id="A0A4R5PM18"/>
<reference evidence="7 8" key="1">
    <citation type="journal article" date="2013" name="Int. J. Syst. Evol. Microbiol.">
        <title>Hoeflea suaedae sp. nov., an endophytic bacterium isolated from the root of the halophyte Suaeda maritima.</title>
        <authorList>
            <person name="Chung E.J."/>
            <person name="Park J.A."/>
            <person name="Pramanik P."/>
            <person name="Bibi F."/>
            <person name="Jeon C.O."/>
            <person name="Chung Y.R."/>
        </authorList>
    </citation>
    <scope>NUCLEOTIDE SEQUENCE [LARGE SCALE GENOMIC DNA]</scope>
    <source>
        <strain evidence="7 8">YC6898</strain>
    </source>
</reference>
<organism evidence="7 8">
    <name type="scientific">Pseudohoeflea suaedae</name>
    <dbReference type="NCBI Taxonomy" id="877384"/>
    <lineage>
        <taxon>Bacteria</taxon>
        <taxon>Pseudomonadati</taxon>
        <taxon>Pseudomonadota</taxon>
        <taxon>Alphaproteobacteria</taxon>
        <taxon>Hyphomicrobiales</taxon>
        <taxon>Rhizobiaceae</taxon>
        <taxon>Pseudohoeflea</taxon>
    </lineage>
</organism>
<comment type="similarity">
    <text evidence="4 5">Belongs to the universal ribosomal protein uS15 family.</text>
</comment>
<dbReference type="NCBIfam" id="TIGR00952">
    <property type="entry name" value="S15_bact"/>
    <property type="match status" value="1"/>
</dbReference>
<comment type="subunit">
    <text evidence="3 4">Part of the 30S ribosomal subunit. Forms a bridge to the 50S subunit in the 70S ribosome, contacting the 23S rRNA.</text>
</comment>
<evidence type="ECO:0000256" key="4">
    <source>
        <dbReference type="HAMAP-Rule" id="MF_01343"/>
    </source>
</evidence>
<dbReference type="GO" id="GO:0022627">
    <property type="term" value="C:cytosolic small ribosomal subunit"/>
    <property type="evidence" value="ECO:0007669"/>
    <property type="project" value="TreeGrafter"/>
</dbReference>
<evidence type="ECO:0000313" key="7">
    <source>
        <dbReference type="EMBL" id="TDH38024.1"/>
    </source>
</evidence>
<dbReference type="RefSeq" id="WP_133282860.1">
    <property type="nucleotide sequence ID" value="NZ_SMSI01000001.1"/>
</dbReference>
<dbReference type="GO" id="GO:0019843">
    <property type="term" value="F:rRNA binding"/>
    <property type="evidence" value="ECO:0007669"/>
    <property type="project" value="UniProtKB-UniRule"/>
</dbReference>
<dbReference type="GO" id="GO:0006412">
    <property type="term" value="P:translation"/>
    <property type="evidence" value="ECO:0007669"/>
    <property type="project" value="UniProtKB-UniRule"/>
</dbReference>
<evidence type="ECO:0000256" key="5">
    <source>
        <dbReference type="RuleBase" id="RU003919"/>
    </source>
</evidence>
<dbReference type="PROSITE" id="PS00362">
    <property type="entry name" value="RIBOSOMAL_S15"/>
    <property type="match status" value="1"/>
</dbReference>
<dbReference type="Gene3D" id="6.10.250.3130">
    <property type="match status" value="1"/>
</dbReference>
<evidence type="ECO:0000313" key="8">
    <source>
        <dbReference type="Proteomes" id="UP000295131"/>
    </source>
</evidence>
<protein>
    <recommendedName>
        <fullName evidence="4">Small ribosomal subunit protein uS15</fullName>
    </recommendedName>
</protein>
<dbReference type="SUPFAM" id="SSF47060">
    <property type="entry name" value="S15/NS1 RNA-binding domain"/>
    <property type="match status" value="1"/>
</dbReference>
<dbReference type="PANTHER" id="PTHR23321">
    <property type="entry name" value="RIBOSOMAL PROTEIN S15, BACTERIAL AND ORGANELLAR"/>
    <property type="match status" value="1"/>
</dbReference>
<comment type="caution">
    <text evidence="7">The sequence shown here is derived from an EMBL/GenBank/DDBJ whole genome shotgun (WGS) entry which is preliminary data.</text>
</comment>
<dbReference type="FunFam" id="1.10.287.10:FF:000002">
    <property type="entry name" value="30S ribosomal protein S15"/>
    <property type="match status" value="1"/>
</dbReference>
<keyword evidence="4 6" id="KW-0699">rRNA-binding</keyword>
<sequence>MSITPERKAELIKEYATKPGDTGSPEVQVAVLTERITNLTEHFKDHKKDNHSRRGLLKLVSSRRSLLDYVKRKDPARYADLIKRLGIRR</sequence>
<gene>
    <name evidence="4 7" type="primary">rpsO</name>
    <name evidence="7" type="ORF">E2A64_02525</name>
</gene>
<dbReference type="GO" id="GO:0003735">
    <property type="term" value="F:structural constituent of ribosome"/>
    <property type="evidence" value="ECO:0007669"/>
    <property type="project" value="InterPro"/>
</dbReference>
<dbReference type="Gene3D" id="1.10.287.10">
    <property type="entry name" value="S15/NS1, RNA-binding"/>
    <property type="match status" value="1"/>
</dbReference>
<evidence type="ECO:0000256" key="2">
    <source>
        <dbReference type="ARBA" id="ARBA00023274"/>
    </source>
</evidence>
<accession>A0A4R5PM18</accession>
<keyword evidence="2 4" id="KW-0687">Ribonucleoprotein</keyword>
<evidence type="ECO:0000256" key="1">
    <source>
        <dbReference type="ARBA" id="ARBA00022980"/>
    </source>
</evidence>
<dbReference type="InterPro" id="IPR005290">
    <property type="entry name" value="Ribosomal_uS15_bac-type"/>
</dbReference>
<dbReference type="EMBL" id="SMSI01000001">
    <property type="protein sequence ID" value="TDH38024.1"/>
    <property type="molecule type" value="Genomic_DNA"/>
</dbReference>
<name>A0A4R5PM18_9HYPH</name>
<evidence type="ECO:0000256" key="3">
    <source>
        <dbReference type="ARBA" id="ARBA00064542"/>
    </source>
</evidence>
<dbReference type="Pfam" id="PF00312">
    <property type="entry name" value="Ribosomal_S15"/>
    <property type="match status" value="1"/>
</dbReference>
<dbReference type="HAMAP" id="MF_01343_B">
    <property type="entry name" value="Ribosomal_uS15_B"/>
    <property type="match status" value="1"/>
</dbReference>
<dbReference type="InterPro" id="IPR000589">
    <property type="entry name" value="Ribosomal_uS15"/>
</dbReference>